<keyword evidence="3" id="KW-0804">Transcription</keyword>
<protein>
    <submittedName>
        <fullName evidence="6">TetR family transcriptional regulator</fullName>
    </submittedName>
</protein>
<comment type="caution">
    <text evidence="6">The sequence shown here is derived from an EMBL/GenBank/DDBJ whole genome shotgun (WGS) entry which is preliminary data.</text>
</comment>
<dbReference type="InterPro" id="IPR009057">
    <property type="entry name" value="Homeodomain-like_sf"/>
</dbReference>
<keyword evidence="7" id="KW-1185">Reference proteome</keyword>
<dbReference type="EMBL" id="WELI01000011">
    <property type="protein sequence ID" value="KAB7727265.1"/>
    <property type="molecule type" value="Genomic_DNA"/>
</dbReference>
<evidence type="ECO:0000259" key="5">
    <source>
        <dbReference type="PROSITE" id="PS50977"/>
    </source>
</evidence>
<sequence length="202" mass="22640">MGVAERKAKEKEELRNHILAAAMRLFAEKGVDNVTIRNIADAAEYSVGTVYVYFKDKSAILHALHTQGFSDLRSRFQILTYVADPMERLKASGHVYVQFAVENPHMYQLMFSVADPIDHVECAPDGKWHEGQSTFNFLRDMVQACVDAGHFSGHQPVALAYLIWGAVHGICSLSIMKRASVTELNNPVGEGLTEFLRMLDRL</sequence>
<reference evidence="6 7" key="1">
    <citation type="submission" date="2019-10" db="EMBL/GenBank/DDBJ databases">
        <title>Rudanella paleaurantiibacter sp. nov., isolated from sludge.</title>
        <authorList>
            <person name="Xu S.Q."/>
        </authorList>
    </citation>
    <scope>NUCLEOTIDE SEQUENCE [LARGE SCALE GENOMIC DNA]</scope>
    <source>
        <strain evidence="6 7">HX-22-17</strain>
    </source>
</reference>
<dbReference type="Pfam" id="PF13305">
    <property type="entry name" value="TetR_C_33"/>
    <property type="match status" value="1"/>
</dbReference>
<dbReference type="AlphaFoldDB" id="A0A7J5TTQ3"/>
<dbReference type="Proteomes" id="UP000488299">
    <property type="component" value="Unassembled WGS sequence"/>
</dbReference>
<dbReference type="GO" id="GO:0000976">
    <property type="term" value="F:transcription cis-regulatory region binding"/>
    <property type="evidence" value="ECO:0007669"/>
    <property type="project" value="TreeGrafter"/>
</dbReference>
<dbReference type="PANTHER" id="PTHR30055:SF212">
    <property type="entry name" value="TETR-FAMILY FAMILY TRANSCRIPTIONAL REGULATOR"/>
    <property type="match status" value="1"/>
</dbReference>
<evidence type="ECO:0000256" key="1">
    <source>
        <dbReference type="ARBA" id="ARBA00023015"/>
    </source>
</evidence>
<dbReference type="InterPro" id="IPR050109">
    <property type="entry name" value="HTH-type_TetR-like_transc_reg"/>
</dbReference>
<accession>A0A7J5TTQ3</accession>
<proteinExistence type="predicted"/>
<organism evidence="6 7">
    <name type="scientific">Rudanella paleaurantiibacter</name>
    <dbReference type="NCBI Taxonomy" id="2614655"/>
    <lineage>
        <taxon>Bacteria</taxon>
        <taxon>Pseudomonadati</taxon>
        <taxon>Bacteroidota</taxon>
        <taxon>Cytophagia</taxon>
        <taxon>Cytophagales</taxon>
        <taxon>Cytophagaceae</taxon>
        <taxon>Rudanella</taxon>
    </lineage>
</organism>
<dbReference type="PRINTS" id="PR00455">
    <property type="entry name" value="HTHTETR"/>
</dbReference>
<evidence type="ECO:0000313" key="7">
    <source>
        <dbReference type="Proteomes" id="UP000488299"/>
    </source>
</evidence>
<dbReference type="PANTHER" id="PTHR30055">
    <property type="entry name" value="HTH-TYPE TRANSCRIPTIONAL REGULATOR RUTR"/>
    <property type="match status" value="1"/>
</dbReference>
<gene>
    <name evidence="6" type="ORF">F5984_21800</name>
</gene>
<dbReference type="InterPro" id="IPR036271">
    <property type="entry name" value="Tet_transcr_reg_TetR-rel_C_sf"/>
</dbReference>
<feature type="DNA-binding region" description="H-T-H motif" evidence="4">
    <location>
        <begin position="35"/>
        <end position="54"/>
    </location>
</feature>
<dbReference type="RefSeq" id="WP_152126343.1">
    <property type="nucleotide sequence ID" value="NZ_WELI01000011.1"/>
</dbReference>
<keyword evidence="1" id="KW-0805">Transcription regulation</keyword>
<evidence type="ECO:0000256" key="2">
    <source>
        <dbReference type="ARBA" id="ARBA00023125"/>
    </source>
</evidence>
<keyword evidence="2 4" id="KW-0238">DNA-binding</keyword>
<dbReference type="SUPFAM" id="SSF48498">
    <property type="entry name" value="Tetracyclin repressor-like, C-terminal domain"/>
    <property type="match status" value="1"/>
</dbReference>
<evidence type="ECO:0000256" key="4">
    <source>
        <dbReference type="PROSITE-ProRule" id="PRU00335"/>
    </source>
</evidence>
<dbReference type="InterPro" id="IPR025996">
    <property type="entry name" value="MT1864/Rv1816-like_C"/>
</dbReference>
<dbReference type="InterPro" id="IPR001647">
    <property type="entry name" value="HTH_TetR"/>
</dbReference>
<dbReference type="Gene3D" id="1.10.357.10">
    <property type="entry name" value="Tetracycline Repressor, domain 2"/>
    <property type="match status" value="1"/>
</dbReference>
<evidence type="ECO:0000313" key="6">
    <source>
        <dbReference type="EMBL" id="KAB7727265.1"/>
    </source>
</evidence>
<dbReference type="SUPFAM" id="SSF46689">
    <property type="entry name" value="Homeodomain-like"/>
    <property type="match status" value="1"/>
</dbReference>
<dbReference type="PROSITE" id="PS50977">
    <property type="entry name" value="HTH_TETR_2"/>
    <property type="match status" value="1"/>
</dbReference>
<feature type="domain" description="HTH tetR-type" evidence="5">
    <location>
        <begin position="12"/>
        <end position="72"/>
    </location>
</feature>
<dbReference type="Pfam" id="PF00440">
    <property type="entry name" value="TetR_N"/>
    <property type="match status" value="1"/>
</dbReference>
<name>A0A7J5TTQ3_9BACT</name>
<dbReference type="GO" id="GO:0003700">
    <property type="term" value="F:DNA-binding transcription factor activity"/>
    <property type="evidence" value="ECO:0007669"/>
    <property type="project" value="TreeGrafter"/>
</dbReference>
<evidence type="ECO:0000256" key="3">
    <source>
        <dbReference type="ARBA" id="ARBA00023163"/>
    </source>
</evidence>